<sequence>MNKPKSIVVKSKSSNSAITTKSESRKRKKSRSHAEIQPLMLKKRGVYVEKKSTKMSINDRDLSPVGQSLPTPRPPSSPRPIPRPGRKRFLASVLKILSQSTTGTQYPDQDNSERLRKQDKIKSRLRKNKDAEIIREDISTSTTSKRKPRYRSKILNEDHHGSDFEQLIVLQSTKEITHTPSNTSERSDRFRDAGSLYKEPETIKWADIILPTPKKNLDIPMQENNKDREFKEMTIKPRDIKVKPIDKDPSTLIAAVPKKDDKKFYNFFYDLLETTFSVYNVKTEFNNVPTPSTFSSKVHFEIDESVAKKLAIHKTKDSLSEDKESLPRFYCIKPDIKDNWDDKQLLEHFLPKPFKRSRTLSPTKSVKKRQKIKQEPIEYKRKPIPTTTSVPVPNKKTLKKERKKIFINILKDQLKMEDDAFEEPRNFYQALKIIARNKRRCKKSIHFAESKKPSEGDVHVCQFKRRRLISASTKSSKKSYNPESGFMRSMNSLSRNSDYRNNLKKRNRTCTTDTSMVIPSEHSLQVFGFDYEPICKAPVIKEFPSFPPSTATSVQDYEFNQSLLMKFTNSTTSSILESSHLRTQHGLRSLSELLNG</sequence>
<feature type="compositionally biased region" description="Polar residues" evidence="1">
    <location>
        <begin position="489"/>
        <end position="498"/>
    </location>
</feature>
<feature type="compositionally biased region" description="Basic and acidic residues" evidence="1">
    <location>
        <begin position="46"/>
        <end position="62"/>
    </location>
</feature>
<reference evidence="3" key="1">
    <citation type="submission" date="2025-08" db="UniProtKB">
        <authorList>
            <consortium name="RefSeq"/>
        </authorList>
    </citation>
    <scope>IDENTIFICATION</scope>
    <source>
        <strain evidence="3">Ishihara</strain>
        <tissue evidence="3">Whole body</tissue>
    </source>
</reference>
<organism evidence="2 3">
    <name type="scientific">Spodoptera litura</name>
    <name type="common">Asian cotton leafworm</name>
    <dbReference type="NCBI Taxonomy" id="69820"/>
    <lineage>
        <taxon>Eukaryota</taxon>
        <taxon>Metazoa</taxon>
        <taxon>Ecdysozoa</taxon>
        <taxon>Arthropoda</taxon>
        <taxon>Hexapoda</taxon>
        <taxon>Insecta</taxon>
        <taxon>Pterygota</taxon>
        <taxon>Neoptera</taxon>
        <taxon>Endopterygota</taxon>
        <taxon>Lepidoptera</taxon>
        <taxon>Glossata</taxon>
        <taxon>Ditrysia</taxon>
        <taxon>Noctuoidea</taxon>
        <taxon>Noctuidae</taxon>
        <taxon>Amphipyrinae</taxon>
        <taxon>Spodoptera</taxon>
    </lineage>
</organism>
<dbReference type="KEGG" id="sliu:111359290"/>
<feature type="compositionally biased region" description="Polar residues" evidence="1">
    <location>
        <begin position="97"/>
        <end position="109"/>
    </location>
</feature>
<dbReference type="OrthoDB" id="7491828at2759"/>
<dbReference type="GeneID" id="111359290"/>
<dbReference type="RefSeq" id="XP_022830534.1">
    <property type="nucleotide sequence ID" value="XM_022974766.1"/>
</dbReference>
<feature type="compositionally biased region" description="Polar residues" evidence="1">
    <location>
        <begin position="472"/>
        <end position="482"/>
    </location>
</feature>
<gene>
    <name evidence="3" type="primary">LOC111359290</name>
</gene>
<evidence type="ECO:0000313" key="2">
    <source>
        <dbReference type="Proteomes" id="UP000301870"/>
    </source>
</evidence>
<dbReference type="AlphaFoldDB" id="A0A9J7IYU7"/>
<dbReference type="Proteomes" id="UP000301870">
    <property type="component" value="Chromosome 3"/>
</dbReference>
<feature type="region of interest" description="Disordered" evidence="1">
    <location>
        <begin position="472"/>
        <end position="498"/>
    </location>
</feature>
<evidence type="ECO:0000256" key="1">
    <source>
        <dbReference type="SAM" id="MobiDB-lite"/>
    </source>
</evidence>
<protein>
    <submittedName>
        <fullName evidence="3">Uncharacterized protein LOC111359290</fullName>
    </submittedName>
</protein>
<keyword evidence="2" id="KW-1185">Reference proteome</keyword>
<feature type="compositionally biased region" description="Low complexity" evidence="1">
    <location>
        <begin position="1"/>
        <end position="16"/>
    </location>
</feature>
<name>A0A9J7IYU7_SPOLT</name>
<feature type="region of interest" description="Disordered" evidence="1">
    <location>
        <begin position="1"/>
        <end position="127"/>
    </location>
</feature>
<feature type="compositionally biased region" description="Basic and acidic residues" evidence="1">
    <location>
        <begin position="111"/>
        <end position="127"/>
    </location>
</feature>
<evidence type="ECO:0000313" key="3">
    <source>
        <dbReference type="RefSeq" id="XP_022830534.1"/>
    </source>
</evidence>
<feature type="compositionally biased region" description="Pro residues" evidence="1">
    <location>
        <begin position="71"/>
        <end position="83"/>
    </location>
</feature>
<proteinExistence type="predicted"/>
<accession>A0A9J7IYU7</accession>